<dbReference type="Proteomes" id="UP000219452">
    <property type="component" value="Unassembled WGS sequence"/>
</dbReference>
<gene>
    <name evidence="4" type="ORF">SAMN06269250_2414</name>
</gene>
<dbReference type="InterPro" id="IPR005181">
    <property type="entry name" value="SASA"/>
</dbReference>
<feature type="domain" description="Secretion system C-terminal sorting" evidence="3">
    <location>
        <begin position="586"/>
        <end position="660"/>
    </location>
</feature>
<evidence type="ECO:0000259" key="2">
    <source>
        <dbReference type="Pfam" id="PF03629"/>
    </source>
</evidence>
<dbReference type="SUPFAM" id="SSF52266">
    <property type="entry name" value="SGNH hydrolase"/>
    <property type="match status" value="1"/>
</dbReference>
<accession>A0A286FJ56</accession>
<dbReference type="InterPro" id="IPR003961">
    <property type="entry name" value="FN3_dom"/>
</dbReference>
<dbReference type="Pfam" id="PF18962">
    <property type="entry name" value="Por_Secre_tail"/>
    <property type="match status" value="1"/>
</dbReference>
<dbReference type="InterPro" id="IPR013783">
    <property type="entry name" value="Ig-like_fold"/>
</dbReference>
<sequence>MKRLYLGVILFLYYFQAQGQLIFDQLPRELQLYPRDASGQAQVVVSGKMDTPGYTKITMRMAREGVLTNVASQSLEPANSNTPFSLSATIKAEPAEYSFQVYIFKGTDSLLVANPQRIVCGDVYIIHGQSNALALSNFDELYSFNFNDRYMRNVAYPYLGLPSQMRWYPAKQPFASIGGLGLTLQRLILENYGIPTCVINGAMGGTPISALSIRDSINHANPITFYGDLLNRAQWAGVAKQTKAIIWKQGEEDAGSGLPGYPAKFATLYKQFREDYGNARIYVGQINILNNPQDSAAALRDFQRRTKYLFNNVETIATVGTPGYDGVHYSGLAHQRMAFEQFRLIARDIYGSKDTLQINSPDIKKVFYNSRKDSITLVFDDQMQMVWKNDTTFYNFATGAKIAYREQKDFFYLDRQSGLVTGGSASGNRIILSLKQPTSAKTIRYLPAYFSDAASPFYDGPTLRNTRGMRAFSFDNVAIADVIPPVTTLAARPVSEKQIQLNWTALPTAQTQILERATGTPTNFTQIASFAGTVGAYTDTNVPDMFGTYFYRLRAFSAVSESTYSNVVSARPLVLGAEPTEPLVQIYPNPLASDRTLYVEADQALFTELTVRDLFGRAVKTWRGTPKKAISLALDNLEAGLYITDVQTVNGHLIRRKLIIR</sequence>
<proteinExistence type="predicted"/>
<dbReference type="Gene3D" id="2.60.40.10">
    <property type="entry name" value="Immunoglobulins"/>
    <property type="match status" value="1"/>
</dbReference>
<dbReference type="Gene3D" id="3.40.50.1110">
    <property type="entry name" value="SGNH hydrolase"/>
    <property type="match status" value="1"/>
</dbReference>
<dbReference type="CDD" id="cd00063">
    <property type="entry name" value="FN3"/>
    <property type="match status" value="1"/>
</dbReference>
<evidence type="ECO:0000313" key="4">
    <source>
        <dbReference type="EMBL" id="SOD83253.1"/>
    </source>
</evidence>
<evidence type="ECO:0000313" key="5">
    <source>
        <dbReference type="Proteomes" id="UP000219452"/>
    </source>
</evidence>
<dbReference type="InterPro" id="IPR026444">
    <property type="entry name" value="Secre_tail"/>
</dbReference>
<keyword evidence="1" id="KW-0378">Hydrolase</keyword>
<reference evidence="5" key="1">
    <citation type="submission" date="2017-09" db="EMBL/GenBank/DDBJ databases">
        <authorList>
            <person name="Varghese N."/>
            <person name="Submissions S."/>
        </authorList>
    </citation>
    <scope>NUCLEOTIDE SEQUENCE [LARGE SCALE GENOMIC DNA]</scope>
    <source>
        <strain evidence="5">DSM 29961</strain>
    </source>
</reference>
<organism evidence="4 5">
    <name type="scientific">Spirosoma fluviale</name>
    <dbReference type="NCBI Taxonomy" id="1597977"/>
    <lineage>
        <taxon>Bacteria</taxon>
        <taxon>Pseudomonadati</taxon>
        <taxon>Bacteroidota</taxon>
        <taxon>Cytophagia</taxon>
        <taxon>Cytophagales</taxon>
        <taxon>Cytophagaceae</taxon>
        <taxon>Spirosoma</taxon>
    </lineage>
</organism>
<keyword evidence="5" id="KW-1185">Reference proteome</keyword>
<evidence type="ECO:0000259" key="3">
    <source>
        <dbReference type="Pfam" id="PF18962"/>
    </source>
</evidence>
<dbReference type="EMBL" id="OCNH01000001">
    <property type="protein sequence ID" value="SOD83253.1"/>
    <property type="molecule type" value="Genomic_DNA"/>
</dbReference>
<protein>
    <submittedName>
        <fullName evidence="4">Por secretion system C-terminal sorting domain-containing protein</fullName>
    </submittedName>
</protein>
<dbReference type="Pfam" id="PF03629">
    <property type="entry name" value="SASA"/>
    <property type="match status" value="1"/>
</dbReference>
<dbReference type="GO" id="GO:0016788">
    <property type="term" value="F:hydrolase activity, acting on ester bonds"/>
    <property type="evidence" value="ECO:0007669"/>
    <property type="project" value="UniProtKB-ARBA"/>
</dbReference>
<dbReference type="AlphaFoldDB" id="A0A286FJ56"/>
<name>A0A286FJ56_9BACT</name>
<dbReference type="InterPro" id="IPR036514">
    <property type="entry name" value="SGNH_hydro_sf"/>
</dbReference>
<feature type="domain" description="Sialate O-acetylesterase" evidence="2">
    <location>
        <begin position="122"/>
        <end position="336"/>
    </location>
</feature>
<dbReference type="NCBIfam" id="TIGR04183">
    <property type="entry name" value="Por_Secre_tail"/>
    <property type="match status" value="1"/>
</dbReference>
<evidence type="ECO:0000256" key="1">
    <source>
        <dbReference type="ARBA" id="ARBA00022801"/>
    </source>
</evidence>
<dbReference type="OrthoDB" id="926075at2"/>